<evidence type="ECO:0000256" key="8">
    <source>
        <dbReference type="ARBA" id="ARBA00022989"/>
    </source>
</evidence>
<dbReference type="Proteomes" id="UP001608902">
    <property type="component" value="Unassembled WGS sequence"/>
</dbReference>
<reference evidence="14 15" key="1">
    <citation type="submission" date="2024-08" db="EMBL/GenBank/DDBJ databases">
        <title>Gnathostoma spinigerum genome.</title>
        <authorList>
            <person name="Gonzalez-Bertolin B."/>
            <person name="Monzon S."/>
            <person name="Zaballos A."/>
            <person name="Jimenez P."/>
            <person name="Dekumyoy P."/>
            <person name="Varona S."/>
            <person name="Cuesta I."/>
            <person name="Sumanam S."/>
            <person name="Adisakwattana P."/>
            <person name="Gasser R.B."/>
            <person name="Hernandez-Gonzalez A."/>
            <person name="Young N.D."/>
            <person name="Perteguer M.J."/>
        </authorList>
    </citation>
    <scope>NUCLEOTIDE SEQUENCE [LARGE SCALE GENOMIC DNA]</scope>
    <source>
        <strain evidence="14">AL3</strain>
        <tissue evidence="14">Liver</tissue>
    </source>
</reference>
<gene>
    <name evidence="14" type="ORF">AB6A40_005134</name>
</gene>
<accession>A0ABD6EEJ3</accession>
<dbReference type="PROSITE" id="PS00211">
    <property type="entry name" value="ABC_TRANSPORTER_1"/>
    <property type="match status" value="2"/>
</dbReference>
<feature type="region of interest" description="Disordered" evidence="10">
    <location>
        <begin position="375"/>
        <end position="401"/>
    </location>
</feature>
<evidence type="ECO:0000256" key="10">
    <source>
        <dbReference type="SAM" id="MobiDB-lite"/>
    </source>
</evidence>
<feature type="transmembrane region" description="Helical" evidence="11">
    <location>
        <begin position="618"/>
        <end position="637"/>
    </location>
</feature>
<dbReference type="FunFam" id="1.20.1560.10:FF:000100">
    <property type="entry name" value="ABC transporter ATP-binding protein"/>
    <property type="match status" value="1"/>
</dbReference>
<keyword evidence="7" id="KW-0067">ATP-binding</keyword>
<dbReference type="InterPro" id="IPR017871">
    <property type="entry name" value="ABC_transporter-like_CS"/>
</dbReference>
<dbReference type="InterPro" id="IPR027417">
    <property type="entry name" value="P-loop_NTPase"/>
</dbReference>
<evidence type="ECO:0000313" key="15">
    <source>
        <dbReference type="Proteomes" id="UP001608902"/>
    </source>
</evidence>
<evidence type="ECO:0000259" key="13">
    <source>
        <dbReference type="PROSITE" id="PS50929"/>
    </source>
</evidence>
<comment type="similarity">
    <text evidence="2">Belongs to the ABC transporter superfamily. ABCC family. Conjugate transporter (TC 3.A.1.208) subfamily.</text>
</comment>
<dbReference type="Gene3D" id="3.40.50.300">
    <property type="entry name" value="P-loop containing nucleotide triphosphate hydrolases"/>
    <property type="match status" value="2"/>
</dbReference>
<name>A0ABD6EEJ3_9BILA</name>
<evidence type="ECO:0000256" key="5">
    <source>
        <dbReference type="ARBA" id="ARBA00022737"/>
    </source>
</evidence>
<dbReference type="FunFam" id="3.40.50.300:FF:000997">
    <property type="entry name" value="Multidrug resistance-associated protein 1"/>
    <property type="match status" value="1"/>
</dbReference>
<comment type="subcellular location">
    <subcellularLocation>
        <location evidence="1">Endomembrane system</location>
        <topology evidence="1">Multi-pass membrane protein</topology>
    </subcellularLocation>
</comment>
<sequence>MKLKDERAKMCNEILNGIKVIKLYAWEPPMETVVERIRQKELSLIKRAGLVRAIADSFNTASPFLVALLTFTTYTLISDKNALTPQLAFVSLTLFNQLRSPMTMISYLIQQTVQAIVANKRLKDFLVADEIDSSAILRTPSDKLNTVELEKASFTWGKGDTSNLFSLQNVNLNVPQGSLFAIVGPVGCGKSSLLSAILGEMEKLSGHAAVRGRISYVPQQPWIQNMTLRENIIFGKEFDPVFYDRVIDSCALRQDISMLPQGDSTEIGEKGINLSGGQKARVSLARAVYQNNDLYLLDDPLSAVDSHVGSHIFNEVIGPNGLLRNKTRILVTHGLSFTKDVDKIVIINDGKIAEIGTYNALLESRDLFSKLMEEMKSQGEENNDEPETAEELDTEENDKSTDVLNTQFDRDEGSSAVSIHLGRSRRISTVSDLAREAFGTAKRSKNERLSSLSEESTVKLNTKVPLNGKGSKAAQLIETERTETGRVKFSVYVQYIRAATIMRSALFCLFFASFSGFQLGRSLWLANWSDANDNREDVLTLGLRLGVYAAFGVCEVCGFALSIYFLVIAGLHASRNLHFPLLHSLLRSPMSFFDTTPLGRILNRFGKDIDIIDQLLPINFRFFVMCILQVFSTVLAIMLSTPVFAAVVLPLGFIYYASLRFYVPTSRQIKRLQSITRSPIYSHFGETIQGAASVRAYQMTDSFRRISEKKVDTFIQCAYLTIISNRWLAIRLEFVGNCTVLFAALFAALARDWGMAITAGAAGLSVSYALNVTETLNFAVRQVSELETNIVAVERVKEYAEVSTEAEWKIDDHAPPKNWPSEGGIALQNYSVRYRDGLDLVLKNIDLQVLPCEKIAIVGRTGAGKSSLTLALFRMIEASGGKILIDGINIAQIGLHDLRSRLSIIPQDPVLFSGSLRFNLDPFHSYSDHEIWEAIELAHLSAFVSSLADGLNHVISEGGENISVGQRQLVCLARALLRKSRVLILDEATAAVDMATDALIQETIRKQFRSSTVISIAHRLITILDYDRIVVLDKGRISEVDTPQNLLANRYSVFHSMAVEAKIIS</sequence>
<dbReference type="PANTHER" id="PTHR24223:SF434">
    <property type="entry name" value="MULTIDRUG RESISTANCE PROTEIN MRP-7"/>
    <property type="match status" value="1"/>
</dbReference>
<evidence type="ECO:0000256" key="7">
    <source>
        <dbReference type="ARBA" id="ARBA00022840"/>
    </source>
</evidence>
<evidence type="ECO:0000259" key="12">
    <source>
        <dbReference type="PROSITE" id="PS50893"/>
    </source>
</evidence>
<evidence type="ECO:0008006" key="16">
    <source>
        <dbReference type="Google" id="ProtNLM"/>
    </source>
</evidence>
<evidence type="ECO:0000256" key="2">
    <source>
        <dbReference type="ARBA" id="ARBA00009726"/>
    </source>
</evidence>
<organism evidence="14 15">
    <name type="scientific">Gnathostoma spinigerum</name>
    <dbReference type="NCBI Taxonomy" id="75299"/>
    <lineage>
        <taxon>Eukaryota</taxon>
        <taxon>Metazoa</taxon>
        <taxon>Ecdysozoa</taxon>
        <taxon>Nematoda</taxon>
        <taxon>Chromadorea</taxon>
        <taxon>Rhabditida</taxon>
        <taxon>Spirurina</taxon>
        <taxon>Gnathostomatomorpha</taxon>
        <taxon>Gnathostomatoidea</taxon>
        <taxon>Gnathostomatidae</taxon>
        <taxon>Gnathostoma</taxon>
    </lineage>
</organism>
<dbReference type="GO" id="GO:0012505">
    <property type="term" value="C:endomembrane system"/>
    <property type="evidence" value="ECO:0007669"/>
    <property type="project" value="UniProtKB-SubCell"/>
</dbReference>
<keyword evidence="4 11" id="KW-0812">Transmembrane</keyword>
<dbReference type="CDD" id="cd03250">
    <property type="entry name" value="ABCC_MRP_domain1"/>
    <property type="match status" value="1"/>
</dbReference>
<feature type="transmembrane region" description="Helical" evidence="11">
    <location>
        <begin position="545"/>
        <end position="571"/>
    </location>
</feature>
<feature type="domain" description="ABC transmembrane type-1" evidence="13">
    <location>
        <begin position="505"/>
        <end position="788"/>
    </location>
</feature>
<evidence type="ECO:0000256" key="3">
    <source>
        <dbReference type="ARBA" id="ARBA00022448"/>
    </source>
</evidence>
<dbReference type="PROSITE" id="PS50929">
    <property type="entry name" value="ABC_TM1F"/>
    <property type="match status" value="2"/>
</dbReference>
<keyword evidence="5" id="KW-0677">Repeat</keyword>
<feature type="domain" description="ABC transmembrane type-1" evidence="13">
    <location>
        <begin position="1"/>
        <end position="114"/>
    </location>
</feature>
<dbReference type="FunFam" id="3.40.50.300:FF:000074">
    <property type="entry name" value="Multidrug resistance-associated protein 5 isoform 1"/>
    <property type="match status" value="1"/>
</dbReference>
<feature type="domain" description="ABC transporter" evidence="12">
    <location>
        <begin position="827"/>
        <end position="1059"/>
    </location>
</feature>
<keyword evidence="15" id="KW-1185">Reference proteome</keyword>
<keyword evidence="9 11" id="KW-0472">Membrane</keyword>
<comment type="caution">
    <text evidence="14">The sequence shown here is derived from an EMBL/GenBank/DDBJ whole genome shotgun (WGS) entry which is preliminary data.</text>
</comment>
<dbReference type="Pfam" id="PF00005">
    <property type="entry name" value="ABC_tran"/>
    <property type="match status" value="2"/>
</dbReference>
<keyword evidence="3" id="KW-0813">Transport</keyword>
<dbReference type="SMART" id="SM00382">
    <property type="entry name" value="AAA"/>
    <property type="match status" value="2"/>
</dbReference>
<dbReference type="GO" id="GO:0005524">
    <property type="term" value="F:ATP binding"/>
    <property type="evidence" value="ECO:0007669"/>
    <property type="project" value="UniProtKB-KW"/>
</dbReference>
<proteinExistence type="inferred from homology"/>
<dbReference type="InterPro" id="IPR003593">
    <property type="entry name" value="AAA+_ATPase"/>
</dbReference>
<dbReference type="PROSITE" id="PS50893">
    <property type="entry name" value="ABC_TRANSPORTER_2"/>
    <property type="match status" value="2"/>
</dbReference>
<evidence type="ECO:0000256" key="11">
    <source>
        <dbReference type="SAM" id="Phobius"/>
    </source>
</evidence>
<protein>
    <recommendedName>
        <fullName evidence="16">Multidrug resistance-associated protein 1</fullName>
    </recommendedName>
</protein>
<dbReference type="PANTHER" id="PTHR24223">
    <property type="entry name" value="ATP-BINDING CASSETTE SUB-FAMILY C"/>
    <property type="match status" value="1"/>
</dbReference>
<dbReference type="AlphaFoldDB" id="A0ABD6EEJ3"/>
<dbReference type="InterPro" id="IPR011527">
    <property type="entry name" value="ABC1_TM_dom"/>
</dbReference>
<dbReference type="SUPFAM" id="SSF90123">
    <property type="entry name" value="ABC transporter transmembrane region"/>
    <property type="match status" value="2"/>
</dbReference>
<dbReference type="CDD" id="cd18603">
    <property type="entry name" value="ABC_6TM_MRP1_2_3_6_D2_like"/>
    <property type="match status" value="1"/>
</dbReference>
<evidence type="ECO:0000256" key="6">
    <source>
        <dbReference type="ARBA" id="ARBA00022741"/>
    </source>
</evidence>
<feature type="compositionally biased region" description="Acidic residues" evidence="10">
    <location>
        <begin position="381"/>
        <end position="396"/>
    </location>
</feature>
<feature type="transmembrane region" description="Helical" evidence="11">
    <location>
        <begin position="643"/>
        <end position="663"/>
    </location>
</feature>
<evidence type="ECO:0000256" key="1">
    <source>
        <dbReference type="ARBA" id="ARBA00004127"/>
    </source>
</evidence>
<dbReference type="SUPFAM" id="SSF52540">
    <property type="entry name" value="P-loop containing nucleoside triphosphate hydrolases"/>
    <property type="match status" value="2"/>
</dbReference>
<dbReference type="CDD" id="cd03244">
    <property type="entry name" value="ABCC_MRP_domain2"/>
    <property type="match status" value="1"/>
</dbReference>
<dbReference type="InterPro" id="IPR036640">
    <property type="entry name" value="ABC1_TM_sf"/>
</dbReference>
<evidence type="ECO:0000256" key="9">
    <source>
        <dbReference type="ARBA" id="ARBA00023136"/>
    </source>
</evidence>
<dbReference type="EMBL" id="JBGFUD010003191">
    <property type="protein sequence ID" value="MFH4978425.1"/>
    <property type="molecule type" value="Genomic_DNA"/>
</dbReference>
<feature type="domain" description="ABC transporter" evidence="12">
    <location>
        <begin position="147"/>
        <end position="374"/>
    </location>
</feature>
<dbReference type="InterPro" id="IPR003439">
    <property type="entry name" value="ABC_transporter-like_ATP-bd"/>
</dbReference>
<dbReference type="Pfam" id="PF00664">
    <property type="entry name" value="ABC_membrane"/>
    <property type="match status" value="2"/>
</dbReference>
<feature type="transmembrane region" description="Helical" evidence="11">
    <location>
        <begin position="505"/>
        <end position="525"/>
    </location>
</feature>
<dbReference type="Gene3D" id="1.20.1560.10">
    <property type="entry name" value="ABC transporter type 1, transmembrane domain"/>
    <property type="match status" value="2"/>
</dbReference>
<evidence type="ECO:0000256" key="4">
    <source>
        <dbReference type="ARBA" id="ARBA00022692"/>
    </source>
</evidence>
<evidence type="ECO:0000313" key="14">
    <source>
        <dbReference type="EMBL" id="MFH4978425.1"/>
    </source>
</evidence>
<feature type="transmembrane region" description="Helical" evidence="11">
    <location>
        <begin position="728"/>
        <end position="747"/>
    </location>
</feature>
<keyword evidence="6" id="KW-0547">Nucleotide-binding</keyword>
<dbReference type="InterPro" id="IPR050173">
    <property type="entry name" value="ABC_transporter_C-like"/>
</dbReference>
<keyword evidence="8 11" id="KW-1133">Transmembrane helix</keyword>